<dbReference type="InterPro" id="IPR013083">
    <property type="entry name" value="Znf_RING/FYVE/PHD"/>
</dbReference>
<reference evidence="9 10" key="1">
    <citation type="journal article" date="2024" name="Nat. Commun.">
        <title>Phylogenomics reveals the evolutionary origins of lichenization in chlorophyte algae.</title>
        <authorList>
            <person name="Puginier C."/>
            <person name="Libourel C."/>
            <person name="Otte J."/>
            <person name="Skaloud P."/>
            <person name="Haon M."/>
            <person name="Grisel S."/>
            <person name="Petersen M."/>
            <person name="Berrin J.G."/>
            <person name="Delaux P.M."/>
            <person name="Dal Grande F."/>
            <person name="Keller J."/>
        </authorList>
    </citation>
    <scope>NUCLEOTIDE SEQUENCE [LARGE SCALE GENOMIC DNA]</scope>
    <source>
        <strain evidence="9 10">SAG 2145</strain>
    </source>
</reference>
<dbReference type="Proteomes" id="UP001438707">
    <property type="component" value="Unassembled WGS sequence"/>
</dbReference>
<dbReference type="InterPro" id="IPR033438">
    <property type="entry name" value="MOLO1"/>
</dbReference>
<dbReference type="EMBL" id="JALJOS010000023">
    <property type="protein sequence ID" value="KAK9825709.1"/>
    <property type="molecule type" value="Genomic_DNA"/>
</dbReference>
<organism evidence="9 10">
    <name type="scientific">Apatococcus lobatus</name>
    <dbReference type="NCBI Taxonomy" id="904363"/>
    <lineage>
        <taxon>Eukaryota</taxon>
        <taxon>Viridiplantae</taxon>
        <taxon>Chlorophyta</taxon>
        <taxon>core chlorophytes</taxon>
        <taxon>Trebouxiophyceae</taxon>
        <taxon>Chlorellales</taxon>
        <taxon>Chlorellaceae</taxon>
        <taxon>Apatococcus</taxon>
    </lineage>
</organism>
<feature type="region of interest" description="Disordered" evidence="5">
    <location>
        <begin position="281"/>
        <end position="350"/>
    </location>
</feature>
<dbReference type="Gene3D" id="3.30.40.10">
    <property type="entry name" value="Zinc/RING finger domain, C3HC4 (zinc finger)"/>
    <property type="match status" value="1"/>
</dbReference>
<evidence type="ECO:0000313" key="9">
    <source>
        <dbReference type="EMBL" id="KAK9825709.1"/>
    </source>
</evidence>
<feature type="region of interest" description="Disordered" evidence="5">
    <location>
        <begin position="380"/>
        <end position="409"/>
    </location>
</feature>
<sequence length="495" mass="52846">MRRMGPTGLVLSVALVLTASCKGRLISAQPLWTSDTFPNPLQEPERCKTQGRESTACDPDGILSKRGFQFLDNVLKDIIVGDKPYSKSSCSTSSQAPGYKVAVAVMQHMKLSHGGDAASTARRFAKDLHNKWGVGDGSCSDGILLLLSIDDRQVYISTGKAARTRLTDGYAATIISSMKPALRRGEYDGAIQQAVVDIGLVLAGSVPQQPDDNDSGNGWLGGAIFVAFFGFLLTGCWRSGRTRGQSRRCRSLLDKLKKDQAQAMQQHRFPATTCPICLEDIQSPTRNPESGGPSSSSAAGNDAAPSGSGSSGAGPSAAQDTAADRSSPSAPLLGGGDKSKEEGESASPKKRALTLPCGHAFCEDCIDRWVQDKNTCPICRKPLDETAPPPSKMGEQQLQRQQQRQRQQTFGQDMLAAEMAFRLTNLQRMYPNHINRNMLDTWTDQARHGAVIDWDSQRALALDTAAHHTNYSSGTGMASFGGGSSFGGGGSGGSW</sequence>
<name>A0AAW1QW34_9CHLO</name>
<feature type="compositionally biased region" description="Low complexity" evidence="5">
    <location>
        <begin position="396"/>
        <end position="408"/>
    </location>
</feature>
<dbReference type="SUPFAM" id="SSF57850">
    <property type="entry name" value="RING/U-box"/>
    <property type="match status" value="1"/>
</dbReference>
<dbReference type="PROSITE" id="PS00518">
    <property type="entry name" value="ZF_RING_1"/>
    <property type="match status" value="1"/>
</dbReference>
<proteinExistence type="predicted"/>
<dbReference type="GO" id="GO:0008270">
    <property type="term" value="F:zinc ion binding"/>
    <property type="evidence" value="ECO:0007669"/>
    <property type="project" value="UniProtKB-KW"/>
</dbReference>
<feature type="transmembrane region" description="Helical" evidence="6">
    <location>
        <begin position="218"/>
        <end position="237"/>
    </location>
</feature>
<dbReference type="InterPro" id="IPR001841">
    <property type="entry name" value="Znf_RING"/>
</dbReference>
<evidence type="ECO:0000256" key="5">
    <source>
        <dbReference type="SAM" id="MobiDB-lite"/>
    </source>
</evidence>
<dbReference type="Gene3D" id="3.10.310.50">
    <property type="match status" value="1"/>
</dbReference>
<accession>A0AAW1QW34</accession>
<feature type="compositionally biased region" description="Low complexity" evidence="5">
    <location>
        <begin position="290"/>
        <end position="318"/>
    </location>
</feature>
<evidence type="ECO:0000256" key="3">
    <source>
        <dbReference type="ARBA" id="ARBA00022833"/>
    </source>
</evidence>
<keyword evidence="2 4" id="KW-0863">Zinc-finger</keyword>
<feature type="chain" id="PRO_5043878459" description="RING-type domain-containing protein" evidence="7">
    <location>
        <begin position="24"/>
        <end position="495"/>
    </location>
</feature>
<keyword evidence="3" id="KW-0862">Zinc</keyword>
<dbReference type="Pfam" id="PF17175">
    <property type="entry name" value="MOLO1"/>
    <property type="match status" value="1"/>
</dbReference>
<gene>
    <name evidence="9" type="ORF">WJX74_000407</name>
</gene>
<dbReference type="GO" id="GO:0005892">
    <property type="term" value="C:acetylcholine-gated channel complex"/>
    <property type="evidence" value="ECO:0007669"/>
    <property type="project" value="InterPro"/>
</dbReference>
<feature type="domain" description="RING-type" evidence="8">
    <location>
        <begin position="274"/>
        <end position="380"/>
    </location>
</feature>
<dbReference type="AlphaFoldDB" id="A0AAW1QW34"/>
<dbReference type="PROSITE" id="PS50089">
    <property type="entry name" value="ZF_RING_2"/>
    <property type="match status" value="1"/>
</dbReference>
<keyword evidence="1" id="KW-0479">Metal-binding</keyword>
<feature type="compositionally biased region" description="Gly residues" evidence="5">
    <location>
        <begin position="479"/>
        <end position="495"/>
    </location>
</feature>
<keyword evidence="7" id="KW-0732">Signal</keyword>
<evidence type="ECO:0000259" key="8">
    <source>
        <dbReference type="PROSITE" id="PS50089"/>
    </source>
</evidence>
<keyword evidence="10" id="KW-1185">Reference proteome</keyword>
<protein>
    <recommendedName>
        <fullName evidence="8">RING-type domain-containing protein</fullName>
    </recommendedName>
</protein>
<evidence type="ECO:0000256" key="7">
    <source>
        <dbReference type="SAM" id="SignalP"/>
    </source>
</evidence>
<keyword evidence="6" id="KW-0812">Transmembrane</keyword>
<dbReference type="PROSITE" id="PS51257">
    <property type="entry name" value="PROKAR_LIPOPROTEIN"/>
    <property type="match status" value="1"/>
</dbReference>
<keyword evidence="6" id="KW-1133">Transmembrane helix</keyword>
<evidence type="ECO:0000256" key="4">
    <source>
        <dbReference type="PROSITE-ProRule" id="PRU00175"/>
    </source>
</evidence>
<dbReference type="PANTHER" id="PTHR33748">
    <property type="entry name" value="PROTEIN CBG04600"/>
    <property type="match status" value="1"/>
</dbReference>
<evidence type="ECO:0000256" key="2">
    <source>
        <dbReference type="ARBA" id="ARBA00022771"/>
    </source>
</evidence>
<feature type="region of interest" description="Disordered" evidence="5">
    <location>
        <begin position="473"/>
        <end position="495"/>
    </location>
</feature>
<evidence type="ECO:0000256" key="6">
    <source>
        <dbReference type="SAM" id="Phobius"/>
    </source>
</evidence>
<feature type="signal peptide" evidence="7">
    <location>
        <begin position="1"/>
        <end position="23"/>
    </location>
</feature>
<dbReference type="PANTHER" id="PTHR33748:SF5">
    <property type="entry name" value="GROUND-LIKE DOMAIN-CONTAINING PROTEIN"/>
    <property type="match status" value="1"/>
</dbReference>
<dbReference type="InterPro" id="IPR017907">
    <property type="entry name" value="Znf_RING_CS"/>
</dbReference>
<keyword evidence="6" id="KW-0472">Membrane</keyword>
<evidence type="ECO:0000256" key="1">
    <source>
        <dbReference type="ARBA" id="ARBA00022723"/>
    </source>
</evidence>
<comment type="caution">
    <text evidence="9">The sequence shown here is derived from an EMBL/GenBank/DDBJ whole genome shotgun (WGS) entry which is preliminary data.</text>
</comment>
<dbReference type="Pfam" id="PF13639">
    <property type="entry name" value="zf-RING_2"/>
    <property type="match status" value="1"/>
</dbReference>
<evidence type="ECO:0000313" key="10">
    <source>
        <dbReference type="Proteomes" id="UP001438707"/>
    </source>
</evidence>
<dbReference type="SMART" id="SM00184">
    <property type="entry name" value="RING"/>
    <property type="match status" value="1"/>
</dbReference>